<protein>
    <submittedName>
        <fullName evidence="1">HDC02265</fullName>
    </submittedName>
</protein>
<organism evidence="1">
    <name type="scientific">Drosophila melanogaster</name>
    <name type="common">Fruit fly</name>
    <dbReference type="NCBI Taxonomy" id="7227"/>
    <lineage>
        <taxon>Eukaryota</taxon>
        <taxon>Metazoa</taxon>
        <taxon>Ecdysozoa</taxon>
        <taxon>Arthropoda</taxon>
        <taxon>Hexapoda</taxon>
        <taxon>Insecta</taxon>
        <taxon>Pterygota</taxon>
        <taxon>Neoptera</taxon>
        <taxon>Endopterygota</taxon>
        <taxon>Diptera</taxon>
        <taxon>Brachycera</taxon>
        <taxon>Muscomorpha</taxon>
        <taxon>Ephydroidea</taxon>
        <taxon>Drosophilidae</taxon>
        <taxon>Drosophila</taxon>
        <taxon>Sophophora</taxon>
    </lineage>
</organism>
<accession>Q6IHL2</accession>
<sequence>MAAVTPFFGLAHFIHLHSISLVSQFLSKSNRYFLLLALHGLDELRNPESFVPFIVRLWRFLGARELQQATGILSAPVKHWVSRHPGPECPDLCPALCTALCPALCPAFRPALADFDWVFVSSTYLLSTRDVSVSSAPECPGSSKDFKEPGLKDKRTVMLAFN</sequence>
<reference evidence="1" key="1">
    <citation type="journal article" date="2003" name="Genome Biol.">
        <title>An integrated gene annotation and transcriptional profiling approach towards the full gene content of the Drosophila genome.</title>
        <authorList>
            <person name="Hild M."/>
            <person name="Beckmann B."/>
            <person name="Haas S.A."/>
            <person name="Koch B."/>
            <person name="Solovyev V."/>
            <person name="Busold C."/>
            <person name="Fellenberg K."/>
            <person name="Boutros M."/>
            <person name="Vingron M."/>
            <person name="Sauer F."/>
            <person name="Hoheisel J.D."/>
            <person name="Paro R."/>
        </authorList>
    </citation>
    <scope>NUCLEOTIDE SEQUENCE</scope>
</reference>
<proteinExistence type="predicted"/>
<gene>
    <name evidence="1" type="ORF">HDC02265</name>
</gene>
<dbReference type="EMBL" id="BK003404">
    <property type="protein sequence ID" value="DAA03603.1"/>
    <property type="molecule type" value="Genomic_DNA"/>
</dbReference>
<dbReference type="AlphaFoldDB" id="Q6IHL2"/>
<name>Q6IHL2_DROME</name>
<evidence type="ECO:0000313" key="1">
    <source>
        <dbReference type="EMBL" id="DAA03603.1"/>
    </source>
</evidence>